<accession>A0A9Q0H6D8</accession>
<feature type="repeat" description="PPR" evidence="2">
    <location>
        <begin position="367"/>
        <end position="401"/>
    </location>
</feature>
<comment type="caution">
    <text evidence="4">The sequence shown here is derived from an EMBL/GenBank/DDBJ whole genome shotgun (WGS) entry which is preliminary data.</text>
</comment>
<feature type="compositionally biased region" description="Basic and acidic residues" evidence="3">
    <location>
        <begin position="9"/>
        <end position="34"/>
    </location>
</feature>
<dbReference type="NCBIfam" id="TIGR00756">
    <property type="entry name" value="PPR"/>
    <property type="match status" value="2"/>
</dbReference>
<dbReference type="PANTHER" id="PTHR47003:SF3">
    <property type="entry name" value="SMALL RIBOSOMAL SUBUNIT PROTEIN MS81 (RPPR8)"/>
    <property type="match status" value="1"/>
</dbReference>
<dbReference type="GO" id="GO:0008380">
    <property type="term" value="P:RNA splicing"/>
    <property type="evidence" value="ECO:0007669"/>
    <property type="project" value="InterPro"/>
</dbReference>
<evidence type="ECO:0000313" key="5">
    <source>
        <dbReference type="Proteomes" id="UP001141806"/>
    </source>
</evidence>
<evidence type="ECO:0000256" key="1">
    <source>
        <dbReference type="ARBA" id="ARBA00022737"/>
    </source>
</evidence>
<dbReference type="PANTHER" id="PTHR47003">
    <property type="entry name" value="OS01G0970900 PROTEIN"/>
    <property type="match status" value="1"/>
</dbReference>
<dbReference type="Pfam" id="PF13812">
    <property type="entry name" value="PPR_3"/>
    <property type="match status" value="1"/>
</dbReference>
<feature type="compositionally biased region" description="Polar residues" evidence="3">
    <location>
        <begin position="37"/>
        <end position="47"/>
    </location>
</feature>
<keyword evidence="1" id="KW-0677">Repeat</keyword>
<evidence type="ECO:0008006" key="6">
    <source>
        <dbReference type="Google" id="ProtNLM"/>
    </source>
</evidence>
<dbReference type="InterPro" id="IPR011990">
    <property type="entry name" value="TPR-like_helical_dom_sf"/>
</dbReference>
<gene>
    <name evidence="4" type="ORF">NE237_020651</name>
</gene>
<feature type="region of interest" description="Disordered" evidence="3">
    <location>
        <begin position="1"/>
        <end position="52"/>
    </location>
</feature>
<evidence type="ECO:0000313" key="4">
    <source>
        <dbReference type="EMBL" id="KAJ4960741.1"/>
    </source>
</evidence>
<keyword evidence="5" id="KW-1185">Reference proteome</keyword>
<sequence>MGRINKRRFRDDSPAKPEHKKLESSSTRDPRSEVQEEQQQSKRSTFASHLDNPNLPPKVKLLCEIIASTPSLNIEKVLEDTGIRVTTEVVEEVLKHSYGFPAPAVKFFRWSGLQLNDKHSPYSWNLVVDLLGKNCLFEAMWDAIKSMKTEALLSLATFASVFSSYVAADRVDEAIMTFEVMDQYGIPRDIVALNSLLSAICRDGKTVRAKLFLDVAKSKIRPDADTYAILLEGWENEGNVAYAQQTFGEMVLEIGWDPRNVPAYDSFLNTLLKCHDGMNEAMKYFDAIIEKKCFPGVRFFRAALEEFVKTSNIRGASSLWDAMVGKNGFKPDTEMYNWMITLQCLLDNFDIAYRFLDEMVFNGVFPDSKTYNILLQFLIKHKKHREATAIFNEMVKNEYIPSESNCTAAIKAFLDRCDRDHPYLAIKVWKCMIDNGMSGLEETGNFFIGSLRDYNRLPEAYKYAEDMIERGIKLNSSTLSKLKQSLCKEGKSYQYEELLRKWKHIK</sequence>
<dbReference type="OrthoDB" id="1911504at2759"/>
<organism evidence="4 5">
    <name type="scientific">Protea cynaroides</name>
    <dbReference type="NCBI Taxonomy" id="273540"/>
    <lineage>
        <taxon>Eukaryota</taxon>
        <taxon>Viridiplantae</taxon>
        <taxon>Streptophyta</taxon>
        <taxon>Embryophyta</taxon>
        <taxon>Tracheophyta</taxon>
        <taxon>Spermatophyta</taxon>
        <taxon>Magnoliopsida</taxon>
        <taxon>Proteales</taxon>
        <taxon>Proteaceae</taxon>
        <taxon>Protea</taxon>
    </lineage>
</organism>
<dbReference type="Pfam" id="PF13041">
    <property type="entry name" value="PPR_2"/>
    <property type="match status" value="1"/>
</dbReference>
<dbReference type="AlphaFoldDB" id="A0A9Q0H6D8"/>
<name>A0A9Q0H6D8_9MAGN</name>
<reference evidence="4" key="1">
    <citation type="journal article" date="2023" name="Plant J.">
        <title>The genome of the king protea, Protea cynaroides.</title>
        <authorList>
            <person name="Chang J."/>
            <person name="Duong T.A."/>
            <person name="Schoeman C."/>
            <person name="Ma X."/>
            <person name="Roodt D."/>
            <person name="Barker N."/>
            <person name="Li Z."/>
            <person name="Van de Peer Y."/>
            <person name="Mizrachi E."/>
        </authorList>
    </citation>
    <scope>NUCLEOTIDE SEQUENCE</scope>
    <source>
        <tissue evidence="4">Young leaves</tissue>
    </source>
</reference>
<dbReference type="Gene3D" id="1.25.40.10">
    <property type="entry name" value="Tetratricopeptide repeat domain"/>
    <property type="match status" value="3"/>
</dbReference>
<dbReference type="Proteomes" id="UP001141806">
    <property type="component" value="Unassembled WGS sequence"/>
</dbReference>
<proteinExistence type="predicted"/>
<evidence type="ECO:0000256" key="3">
    <source>
        <dbReference type="SAM" id="MobiDB-lite"/>
    </source>
</evidence>
<evidence type="ECO:0000256" key="2">
    <source>
        <dbReference type="PROSITE-ProRule" id="PRU00708"/>
    </source>
</evidence>
<dbReference type="PROSITE" id="PS51375">
    <property type="entry name" value="PPR"/>
    <property type="match status" value="2"/>
</dbReference>
<dbReference type="EMBL" id="JAMYWD010000009">
    <property type="protein sequence ID" value="KAJ4960741.1"/>
    <property type="molecule type" value="Genomic_DNA"/>
</dbReference>
<feature type="repeat" description="PPR" evidence="2">
    <location>
        <begin position="332"/>
        <end position="366"/>
    </location>
</feature>
<protein>
    <recommendedName>
        <fullName evidence="6">Pentatricopeptide repeat-containing protein</fullName>
    </recommendedName>
</protein>
<dbReference type="InterPro" id="IPR044578">
    <property type="entry name" value="BIR6-like"/>
</dbReference>
<dbReference type="InterPro" id="IPR002885">
    <property type="entry name" value="PPR_rpt"/>
</dbReference>